<dbReference type="Pfam" id="PF01409">
    <property type="entry name" value="tRNA-synt_2d"/>
    <property type="match status" value="1"/>
</dbReference>
<dbReference type="PANTHER" id="PTHR11538">
    <property type="entry name" value="PHENYLALANYL-TRNA SYNTHETASE"/>
    <property type="match status" value="1"/>
</dbReference>
<keyword evidence="7 13" id="KW-0547">Nucleotide-binding</keyword>
<dbReference type="GO" id="GO:0004826">
    <property type="term" value="F:phenylalanine-tRNA ligase activity"/>
    <property type="evidence" value="ECO:0007669"/>
    <property type="project" value="UniProtKB-UniRule"/>
</dbReference>
<evidence type="ECO:0000256" key="8">
    <source>
        <dbReference type="ARBA" id="ARBA00022840"/>
    </source>
</evidence>
<evidence type="ECO:0000256" key="6">
    <source>
        <dbReference type="ARBA" id="ARBA00022723"/>
    </source>
</evidence>
<dbReference type="GO" id="GO:0005737">
    <property type="term" value="C:cytoplasm"/>
    <property type="evidence" value="ECO:0007669"/>
    <property type="project" value="UniProtKB-SubCell"/>
</dbReference>
<dbReference type="NCBIfam" id="TIGR00468">
    <property type="entry name" value="pheS"/>
    <property type="match status" value="1"/>
</dbReference>
<evidence type="ECO:0000256" key="1">
    <source>
        <dbReference type="ARBA" id="ARBA00004496"/>
    </source>
</evidence>
<dbReference type="OrthoDB" id="9800719at2"/>
<feature type="domain" description="Aminoacyl-transfer RNA synthetases class-II family profile" evidence="14">
    <location>
        <begin position="123"/>
        <end position="321"/>
    </location>
</feature>
<keyword evidence="16" id="KW-1185">Reference proteome</keyword>
<evidence type="ECO:0000313" key="15">
    <source>
        <dbReference type="EMBL" id="QDV25630.1"/>
    </source>
</evidence>
<dbReference type="Gene3D" id="3.30.930.10">
    <property type="entry name" value="Bira Bifunctional Protein, Domain 2"/>
    <property type="match status" value="1"/>
</dbReference>
<dbReference type="GO" id="GO:0000049">
    <property type="term" value="F:tRNA binding"/>
    <property type="evidence" value="ECO:0007669"/>
    <property type="project" value="InterPro"/>
</dbReference>
<protein>
    <recommendedName>
        <fullName evidence="13">Phenylalanine--tRNA ligase alpha subunit</fullName>
        <ecNumber evidence="13">6.1.1.20</ecNumber>
    </recommendedName>
    <alternativeName>
        <fullName evidence="13">Phenylalanyl-tRNA synthetase alpha subunit</fullName>
        <shortName evidence="13">PheRS</shortName>
    </alternativeName>
</protein>
<dbReference type="EC" id="6.1.1.20" evidence="13"/>
<dbReference type="PANTHER" id="PTHR11538:SF41">
    <property type="entry name" value="PHENYLALANINE--TRNA LIGASE, MITOCHONDRIAL"/>
    <property type="match status" value="1"/>
</dbReference>
<dbReference type="RefSeq" id="WP_145080978.1">
    <property type="nucleotide sequence ID" value="NZ_CP036298.1"/>
</dbReference>
<keyword evidence="8 13" id="KW-0067">ATP-binding</keyword>
<proteinExistence type="inferred from homology"/>
<reference evidence="15 16" key="1">
    <citation type="submission" date="2019-02" db="EMBL/GenBank/DDBJ databases">
        <title>Deep-cultivation of Planctomycetes and their phenomic and genomic characterization uncovers novel biology.</title>
        <authorList>
            <person name="Wiegand S."/>
            <person name="Jogler M."/>
            <person name="Boedeker C."/>
            <person name="Pinto D."/>
            <person name="Vollmers J."/>
            <person name="Rivas-Marin E."/>
            <person name="Kohn T."/>
            <person name="Peeters S.H."/>
            <person name="Heuer A."/>
            <person name="Rast P."/>
            <person name="Oberbeckmann S."/>
            <person name="Bunk B."/>
            <person name="Jeske O."/>
            <person name="Meyerdierks A."/>
            <person name="Storesund J.E."/>
            <person name="Kallscheuer N."/>
            <person name="Luecker S."/>
            <person name="Lage O.M."/>
            <person name="Pohl T."/>
            <person name="Merkel B.J."/>
            <person name="Hornburger P."/>
            <person name="Mueller R.-W."/>
            <person name="Bruemmer F."/>
            <person name="Labrenz M."/>
            <person name="Spormann A.M."/>
            <person name="Op den Camp H."/>
            <person name="Overmann J."/>
            <person name="Amann R."/>
            <person name="Jetten M.S.M."/>
            <person name="Mascher T."/>
            <person name="Medema M.H."/>
            <person name="Devos D.P."/>
            <person name="Kaster A.-K."/>
            <person name="Ovreas L."/>
            <person name="Rohde M."/>
            <person name="Galperin M.Y."/>
            <person name="Jogler C."/>
        </authorList>
    </citation>
    <scope>NUCLEOTIDE SEQUENCE [LARGE SCALE GENOMIC DNA]</scope>
    <source>
        <strain evidence="15 16">Q31a</strain>
    </source>
</reference>
<evidence type="ECO:0000256" key="7">
    <source>
        <dbReference type="ARBA" id="ARBA00022741"/>
    </source>
</evidence>
<dbReference type="Proteomes" id="UP000318017">
    <property type="component" value="Chromosome"/>
</dbReference>
<dbReference type="HAMAP" id="MF_00281">
    <property type="entry name" value="Phe_tRNA_synth_alpha1"/>
    <property type="match status" value="1"/>
</dbReference>
<dbReference type="SUPFAM" id="SSF46589">
    <property type="entry name" value="tRNA-binding arm"/>
    <property type="match status" value="1"/>
</dbReference>
<keyword evidence="11 13" id="KW-0030">Aminoacyl-tRNA synthetase</keyword>
<dbReference type="InterPro" id="IPR006195">
    <property type="entry name" value="aa-tRNA-synth_II"/>
</dbReference>
<dbReference type="CDD" id="cd00496">
    <property type="entry name" value="PheRS_alpha_core"/>
    <property type="match status" value="1"/>
</dbReference>
<dbReference type="Pfam" id="PF02912">
    <property type="entry name" value="Phe_tRNA-synt_N"/>
    <property type="match status" value="1"/>
</dbReference>
<gene>
    <name evidence="13 15" type="primary">pheS</name>
    <name evidence="15" type="ORF">Q31a_39560</name>
</gene>
<keyword evidence="9 13" id="KW-0460">Magnesium</keyword>
<dbReference type="EMBL" id="CP036298">
    <property type="protein sequence ID" value="QDV25630.1"/>
    <property type="molecule type" value="Genomic_DNA"/>
</dbReference>
<comment type="similarity">
    <text evidence="2 13">Belongs to the class-II aminoacyl-tRNA synthetase family. Phe-tRNA synthetase alpha subunit type 1 subfamily.</text>
</comment>
<comment type="cofactor">
    <cofactor evidence="13">
        <name>Mg(2+)</name>
        <dbReference type="ChEBI" id="CHEBI:18420"/>
    </cofactor>
    <text evidence="13">Binds 2 magnesium ions per tetramer.</text>
</comment>
<dbReference type="GO" id="GO:0000287">
    <property type="term" value="F:magnesium ion binding"/>
    <property type="evidence" value="ECO:0007669"/>
    <property type="project" value="UniProtKB-UniRule"/>
</dbReference>
<evidence type="ECO:0000256" key="9">
    <source>
        <dbReference type="ARBA" id="ARBA00022842"/>
    </source>
</evidence>
<dbReference type="GO" id="GO:0006432">
    <property type="term" value="P:phenylalanyl-tRNA aminoacylation"/>
    <property type="evidence" value="ECO:0007669"/>
    <property type="project" value="UniProtKB-UniRule"/>
</dbReference>
<dbReference type="InterPro" id="IPR004529">
    <property type="entry name" value="Phe-tRNA-synth_IIc_asu"/>
</dbReference>
<keyword evidence="10 13" id="KW-0648">Protein biosynthesis</keyword>
<dbReference type="InterPro" id="IPR004188">
    <property type="entry name" value="Phe-tRNA_ligase_II_N"/>
</dbReference>
<evidence type="ECO:0000256" key="3">
    <source>
        <dbReference type="ARBA" id="ARBA00011209"/>
    </source>
</evidence>
<comment type="catalytic activity">
    <reaction evidence="12 13">
        <text>tRNA(Phe) + L-phenylalanine + ATP = L-phenylalanyl-tRNA(Phe) + AMP + diphosphate + H(+)</text>
        <dbReference type="Rhea" id="RHEA:19413"/>
        <dbReference type="Rhea" id="RHEA-COMP:9668"/>
        <dbReference type="Rhea" id="RHEA-COMP:9699"/>
        <dbReference type="ChEBI" id="CHEBI:15378"/>
        <dbReference type="ChEBI" id="CHEBI:30616"/>
        <dbReference type="ChEBI" id="CHEBI:33019"/>
        <dbReference type="ChEBI" id="CHEBI:58095"/>
        <dbReference type="ChEBI" id="CHEBI:78442"/>
        <dbReference type="ChEBI" id="CHEBI:78531"/>
        <dbReference type="ChEBI" id="CHEBI:456215"/>
        <dbReference type="EC" id="6.1.1.20"/>
    </reaction>
</comment>
<keyword evidence="5 13" id="KW-0436">Ligase</keyword>
<evidence type="ECO:0000256" key="5">
    <source>
        <dbReference type="ARBA" id="ARBA00022598"/>
    </source>
</evidence>
<evidence type="ECO:0000313" key="16">
    <source>
        <dbReference type="Proteomes" id="UP000318017"/>
    </source>
</evidence>
<feature type="binding site" evidence="13">
    <location>
        <position position="272"/>
    </location>
    <ligand>
        <name>Mg(2+)</name>
        <dbReference type="ChEBI" id="CHEBI:18420"/>
        <note>shared with beta subunit</note>
    </ligand>
</feature>
<dbReference type="PROSITE" id="PS50862">
    <property type="entry name" value="AA_TRNA_LIGASE_II"/>
    <property type="match status" value="1"/>
</dbReference>
<evidence type="ECO:0000256" key="2">
    <source>
        <dbReference type="ARBA" id="ARBA00010207"/>
    </source>
</evidence>
<accession>A0A518GAR6</accession>
<evidence type="ECO:0000259" key="14">
    <source>
        <dbReference type="PROSITE" id="PS50862"/>
    </source>
</evidence>
<comment type="subunit">
    <text evidence="3 13">Tetramer of two alpha and two beta subunits.</text>
</comment>
<evidence type="ECO:0000256" key="13">
    <source>
        <dbReference type="HAMAP-Rule" id="MF_00281"/>
    </source>
</evidence>
<organism evidence="15 16">
    <name type="scientific">Aureliella helgolandensis</name>
    <dbReference type="NCBI Taxonomy" id="2527968"/>
    <lineage>
        <taxon>Bacteria</taxon>
        <taxon>Pseudomonadati</taxon>
        <taxon>Planctomycetota</taxon>
        <taxon>Planctomycetia</taxon>
        <taxon>Pirellulales</taxon>
        <taxon>Pirellulaceae</taxon>
        <taxon>Aureliella</taxon>
    </lineage>
</organism>
<evidence type="ECO:0000256" key="4">
    <source>
        <dbReference type="ARBA" id="ARBA00022490"/>
    </source>
</evidence>
<dbReference type="AlphaFoldDB" id="A0A518GAR6"/>
<name>A0A518GAR6_9BACT</name>
<dbReference type="GO" id="GO:0005524">
    <property type="term" value="F:ATP binding"/>
    <property type="evidence" value="ECO:0007669"/>
    <property type="project" value="UniProtKB-UniRule"/>
</dbReference>
<comment type="subcellular location">
    <subcellularLocation>
        <location evidence="1 13">Cytoplasm</location>
    </subcellularLocation>
</comment>
<evidence type="ECO:0000256" key="10">
    <source>
        <dbReference type="ARBA" id="ARBA00022917"/>
    </source>
</evidence>
<keyword evidence="4 13" id="KW-0963">Cytoplasm</keyword>
<sequence length="345" mass="38840">MELDEFLTTLETLAKQAEQAFTDAVEQELFEAARVQFMGARSGQMKTLQKLMGGLSKEDRPAGGKKLNEVKNRIQAAMESASQRLDVAGTGGSKSGPMIDATLPGERRHLGRVHPITQTIEHLKDIMGRLGFEVVEGPEVEDTWHNFVALNIPEDHPARDPLDNFYLSVAGQTSVDANAHAARLLRSQTSTVQIRVMENRQPPIRIISLGRVYRPDEADATHFPMFHQMEGLWIDTHVTMAQLKSVLRMFATSYLGADVTIRFRPSFFPFTEPSVEADFLWNGNWIEFGGAGMVDPNVLKSVGYDPEQVSGFAFGLGVERLCMRRHHVEDIRDLYRNDLRFLHQF</sequence>
<dbReference type="SUPFAM" id="SSF55681">
    <property type="entry name" value="Class II aaRS and biotin synthetases"/>
    <property type="match status" value="1"/>
</dbReference>
<evidence type="ECO:0000256" key="11">
    <source>
        <dbReference type="ARBA" id="ARBA00023146"/>
    </source>
</evidence>
<evidence type="ECO:0000256" key="12">
    <source>
        <dbReference type="ARBA" id="ARBA00049255"/>
    </source>
</evidence>
<dbReference type="InterPro" id="IPR045864">
    <property type="entry name" value="aa-tRNA-synth_II/BPL/LPL"/>
</dbReference>
<dbReference type="InterPro" id="IPR022911">
    <property type="entry name" value="Phe_tRNA_ligase_alpha1_bac"/>
</dbReference>
<dbReference type="KEGG" id="ahel:Q31a_39560"/>
<keyword evidence="6 13" id="KW-0479">Metal-binding</keyword>
<dbReference type="InterPro" id="IPR002319">
    <property type="entry name" value="Phenylalanyl-tRNA_Synthase"/>
</dbReference>
<dbReference type="InterPro" id="IPR010978">
    <property type="entry name" value="tRNA-bd_arm"/>
</dbReference>